<evidence type="ECO:0000313" key="2">
    <source>
        <dbReference type="Proteomes" id="UP000003577"/>
    </source>
</evidence>
<sequence length="59" mass="6986">MYKEKQNIEKIRRFTKGEKWNGNNRRTCFARRSCIVFIRNADDEHGIGSSSRQPDEVDP</sequence>
<organism evidence="1 2">
    <name type="scientific">[Ruminococcus] torques ATCC 27756</name>
    <dbReference type="NCBI Taxonomy" id="411460"/>
    <lineage>
        <taxon>Bacteria</taxon>
        <taxon>Bacillati</taxon>
        <taxon>Bacillota</taxon>
        <taxon>Clostridia</taxon>
        <taxon>Lachnospirales</taxon>
        <taxon>Lachnospiraceae</taxon>
        <taxon>Mediterraneibacter</taxon>
    </lineage>
</organism>
<reference evidence="1 2" key="1">
    <citation type="submission" date="2007-03" db="EMBL/GenBank/DDBJ databases">
        <authorList>
            <person name="Fulton L."/>
            <person name="Clifton S."/>
            <person name="Fulton B."/>
            <person name="Xu J."/>
            <person name="Minx P."/>
            <person name="Pepin K.H."/>
            <person name="Johnson M."/>
            <person name="Thiruvilangam P."/>
            <person name="Bhonagiri V."/>
            <person name="Nash W.E."/>
            <person name="Mardis E.R."/>
            <person name="Wilson R.K."/>
        </authorList>
    </citation>
    <scope>NUCLEOTIDE SEQUENCE [LARGE SCALE GENOMIC DNA]</scope>
    <source>
        <strain evidence="1 2">ATCC 27756</strain>
    </source>
</reference>
<dbReference type="EMBL" id="AAVP02000006">
    <property type="protein sequence ID" value="EDK24273.1"/>
    <property type="molecule type" value="Genomic_DNA"/>
</dbReference>
<evidence type="ECO:0000313" key="1">
    <source>
        <dbReference type="EMBL" id="EDK24273.1"/>
    </source>
</evidence>
<dbReference type="Proteomes" id="UP000003577">
    <property type="component" value="Unassembled WGS sequence"/>
</dbReference>
<accession>A5KMQ4</accession>
<protein>
    <submittedName>
        <fullName evidence="1">Uncharacterized protein</fullName>
    </submittedName>
</protein>
<dbReference type="PaxDb" id="411460-RUMTOR_01527"/>
<reference evidence="1 2" key="2">
    <citation type="submission" date="2007-04" db="EMBL/GenBank/DDBJ databases">
        <title>Draft genome sequence of Ruminococcus torques (ATCC 27756).</title>
        <authorList>
            <person name="Sudarsanam P."/>
            <person name="Ley R."/>
            <person name="Guruge J."/>
            <person name="Turnbaugh P.J."/>
            <person name="Mahowald M."/>
            <person name="Liep D."/>
            <person name="Gordon J."/>
        </authorList>
    </citation>
    <scope>NUCLEOTIDE SEQUENCE [LARGE SCALE GENOMIC DNA]</scope>
    <source>
        <strain evidence="1 2">ATCC 27756</strain>
    </source>
</reference>
<dbReference type="AlphaFoldDB" id="A5KMQ4"/>
<name>A5KMQ4_9FIRM</name>
<proteinExistence type="predicted"/>
<comment type="caution">
    <text evidence="1">The sequence shown here is derived from an EMBL/GenBank/DDBJ whole genome shotgun (WGS) entry which is preliminary data.</text>
</comment>
<gene>
    <name evidence="1" type="ORF">RUMTOR_01527</name>
</gene>
<dbReference type="HOGENOM" id="CLU_2957926_0_0_9"/>